<protein>
    <recommendedName>
        <fullName evidence="2">starch synthase</fullName>
        <ecNumber evidence="2">2.4.1.21</ecNumber>
    </recommendedName>
</protein>
<proteinExistence type="predicted"/>
<dbReference type="PANTHER" id="PTHR46083:SF5">
    <property type="entry name" value="STARCH SYNTHASE 3, CHLOROPLASTIC_AMYLOPLASTIC"/>
    <property type="match status" value="1"/>
</dbReference>
<dbReference type="EMBL" id="JASCZI010030510">
    <property type="protein sequence ID" value="MED6123242.1"/>
    <property type="molecule type" value="Genomic_DNA"/>
</dbReference>
<name>A0ABU6RGU1_9FABA</name>
<evidence type="ECO:0000313" key="3">
    <source>
        <dbReference type="EMBL" id="MED6123242.1"/>
    </source>
</evidence>
<dbReference type="SUPFAM" id="SSF53756">
    <property type="entry name" value="UDP-Glycosyltransferase/glycogen phosphorylase"/>
    <property type="match status" value="1"/>
</dbReference>
<dbReference type="EC" id="2.4.1.21" evidence="2"/>
<accession>A0ABU6RGU1</accession>
<keyword evidence="4" id="KW-1185">Reference proteome</keyword>
<evidence type="ECO:0000313" key="4">
    <source>
        <dbReference type="Proteomes" id="UP001341840"/>
    </source>
</evidence>
<dbReference type="Proteomes" id="UP001341840">
    <property type="component" value="Unassembled WGS sequence"/>
</dbReference>
<comment type="caution">
    <text evidence="3">The sequence shown here is derived from an EMBL/GenBank/DDBJ whole genome shotgun (WGS) entry which is preliminary data.</text>
</comment>
<comment type="catalytic activity">
    <reaction evidence="1">
        <text>[(1-&gt;4)-alpha-D-glucosyl](n) + ADP-alpha-D-glucose = [(1-&gt;4)-alpha-D-glucosyl](n+1) + ADP + H(+)</text>
        <dbReference type="Rhea" id="RHEA:18189"/>
        <dbReference type="Rhea" id="RHEA-COMP:9584"/>
        <dbReference type="Rhea" id="RHEA-COMP:9587"/>
        <dbReference type="ChEBI" id="CHEBI:15378"/>
        <dbReference type="ChEBI" id="CHEBI:15444"/>
        <dbReference type="ChEBI" id="CHEBI:57498"/>
        <dbReference type="ChEBI" id="CHEBI:456216"/>
        <dbReference type="EC" id="2.4.1.21"/>
    </reaction>
</comment>
<gene>
    <name evidence="3" type="ORF">PIB30_047333</name>
</gene>
<evidence type="ECO:0000256" key="1">
    <source>
        <dbReference type="ARBA" id="ARBA00001478"/>
    </source>
</evidence>
<organism evidence="3 4">
    <name type="scientific">Stylosanthes scabra</name>
    <dbReference type="NCBI Taxonomy" id="79078"/>
    <lineage>
        <taxon>Eukaryota</taxon>
        <taxon>Viridiplantae</taxon>
        <taxon>Streptophyta</taxon>
        <taxon>Embryophyta</taxon>
        <taxon>Tracheophyta</taxon>
        <taxon>Spermatophyta</taxon>
        <taxon>Magnoliopsida</taxon>
        <taxon>eudicotyledons</taxon>
        <taxon>Gunneridae</taxon>
        <taxon>Pentapetalae</taxon>
        <taxon>rosids</taxon>
        <taxon>fabids</taxon>
        <taxon>Fabales</taxon>
        <taxon>Fabaceae</taxon>
        <taxon>Papilionoideae</taxon>
        <taxon>50 kb inversion clade</taxon>
        <taxon>dalbergioids sensu lato</taxon>
        <taxon>Dalbergieae</taxon>
        <taxon>Pterocarpus clade</taxon>
        <taxon>Stylosanthes</taxon>
    </lineage>
</organism>
<reference evidence="3 4" key="1">
    <citation type="journal article" date="2023" name="Plants (Basel)">
        <title>Bridging the Gap: Combining Genomics and Transcriptomics Approaches to Understand Stylosanthes scabra, an Orphan Legume from the Brazilian Caatinga.</title>
        <authorList>
            <person name="Ferreira-Neto J.R.C."/>
            <person name="da Silva M.D."/>
            <person name="Binneck E."/>
            <person name="de Melo N.F."/>
            <person name="da Silva R.H."/>
            <person name="de Melo A.L.T.M."/>
            <person name="Pandolfi V."/>
            <person name="Bustamante F.O."/>
            <person name="Brasileiro-Vidal A.C."/>
            <person name="Benko-Iseppon A.M."/>
        </authorList>
    </citation>
    <scope>NUCLEOTIDE SEQUENCE [LARGE SCALE GENOMIC DNA]</scope>
    <source>
        <tissue evidence="3">Leaves</tissue>
    </source>
</reference>
<dbReference type="PANTHER" id="PTHR46083">
    <property type="match status" value="1"/>
</dbReference>
<evidence type="ECO:0000256" key="2">
    <source>
        <dbReference type="ARBA" id="ARBA00012588"/>
    </source>
</evidence>
<sequence>MFEPCGLTQLNAMRYGLIHVHKTGGLYDIVFAVDHDKDRAQAQGLEPNRFNFDGADAEVLRQYELGMKGVIGSTVYARGVWRKTGLGTSLP</sequence>
<dbReference type="Gene3D" id="3.40.50.2000">
    <property type="entry name" value="Glycogen Phosphorylase B"/>
    <property type="match status" value="1"/>
</dbReference>